<name>A0A0C9XKW6_9AGAR</name>
<accession>A0A0C9XKW6</accession>
<organism evidence="1 2">
    <name type="scientific">Laccaria amethystina LaAM-08-1</name>
    <dbReference type="NCBI Taxonomy" id="1095629"/>
    <lineage>
        <taxon>Eukaryota</taxon>
        <taxon>Fungi</taxon>
        <taxon>Dikarya</taxon>
        <taxon>Basidiomycota</taxon>
        <taxon>Agaricomycotina</taxon>
        <taxon>Agaricomycetes</taxon>
        <taxon>Agaricomycetidae</taxon>
        <taxon>Agaricales</taxon>
        <taxon>Agaricineae</taxon>
        <taxon>Hydnangiaceae</taxon>
        <taxon>Laccaria</taxon>
    </lineage>
</organism>
<reference evidence="2" key="2">
    <citation type="submission" date="2015-01" db="EMBL/GenBank/DDBJ databases">
        <title>Evolutionary Origins and Diversification of the Mycorrhizal Mutualists.</title>
        <authorList>
            <consortium name="DOE Joint Genome Institute"/>
            <consortium name="Mycorrhizal Genomics Consortium"/>
            <person name="Kohler A."/>
            <person name="Kuo A."/>
            <person name="Nagy L.G."/>
            <person name="Floudas D."/>
            <person name="Copeland A."/>
            <person name="Barry K.W."/>
            <person name="Cichocki N."/>
            <person name="Veneault-Fourrey C."/>
            <person name="LaButti K."/>
            <person name="Lindquist E.A."/>
            <person name="Lipzen A."/>
            <person name="Lundell T."/>
            <person name="Morin E."/>
            <person name="Murat C."/>
            <person name="Riley R."/>
            <person name="Ohm R."/>
            <person name="Sun H."/>
            <person name="Tunlid A."/>
            <person name="Henrissat B."/>
            <person name="Grigoriev I.V."/>
            <person name="Hibbett D.S."/>
            <person name="Martin F."/>
        </authorList>
    </citation>
    <scope>NUCLEOTIDE SEQUENCE [LARGE SCALE GENOMIC DNA]</scope>
    <source>
        <strain evidence="2">LaAM-08-1</strain>
    </source>
</reference>
<keyword evidence="2" id="KW-1185">Reference proteome</keyword>
<dbReference type="EMBL" id="KN838710">
    <property type="protein sequence ID" value="KIJ96817.1"/>
    <property type="molecule type" value="Genomic_DNA"/>
</dbReference>
<gene>
    <name evidence="1" type="ORF">K443DRAFT_124317</name>
</gene>
<protein>
    <submittedName>
        <fullName evidence="1">Uncharacterized protein</fullName>
    </submittedName>
</protein>
<dbReference type="OrthoDB" id="2937696at2759"/>
<proteinExistence type="predicted"/>
<sequence length="171" mass="18913">MPQPPYGTNGRPGLHNCIKAGLVISNEEGHRWFEQQYHRQDTNVPLRLGRLLEDGGIAIGRSSAPPPRGQESGGCDFMVVTQMQYGQWINDAPDGYEEVVQAELKAHLSVLEENAFGKTSGFEGRVYIIPISGPERQAIFGIFISVLATRQARSTIEANKWKGKVSMTKTE</sequence>
<evidence type="ECO:0000313" key="1">
    <source>
        <dbReference type="EMBL" id="KIJ96817.1"/>
    </source>
</evidence>
<reference evidence="1 2" key="1">
    <citation type="submission" date="2014-04" db="EMBL/GenBank/DDBJ databases">
        <authorList>
            <consortium name="DOE Joint Genome Institute"/>
            <person name="Kuo A."/>
            <person name="Kohler A."/>
            <person name="Nagy L.G."/>
            <person name="Floudas D."/>
            <person name="Copeland A."/>
            <person name="Barry K.W."/>
            <person name="Cichocki N."/>
            <person name="Veneault-Fourrey C."/>
            <person name="LaButti K."/>
            <person name="Lindquist E.A."/>
            <person name="Lipzen A."/>
            <person name="Lundell T."/>
            <person name="Morin E."/>
            <person name="Murat C."/>
            <person name="Sun H."/>
            <person name="Tunlid A."/>
            <person name="Henrissat B."/>
            <person name="Grigoriev I.V."/>
            <person name="Hibbett D.S."/>
            <person name="Martin F."/>
            <person name="Nordberg H.P."/>
            <person name="Cantor M.N."/>
            <person name="Hua S.X."/>
        </authorList>
    </citation>
    <scope>NUCLEOTIDE SEQUENCE [LARGE SCALE GENOMIC DNA]</scope>
    <source>
        <strain evidence="1 2">LaAM-08-1</strain>
    </source>
</reference>
<dbReference type="AlphaFoldDB" id="A0A0C9XKW6"/>
<evidence type="ECO:0000313" key="2">
    <source>
        <dbReference type="Proteomes" id="UP000054477"/>
    </source>
</evidence>
<dbReference type="HOGENOM" id="CLU_1563108_0_0_1"/>
<dbReference type="Proteomes" id="UP000054477">
    <property type="component" value="Unassembled WGS sequence"/>
</dbReference>